<dbReference type="InterPro" id="IPR022025">
    <property type="entry name" value="Amidoligase_2"/>
</dbReference>
<dbReference type="OrthoDB" id="412402at2759"/>
<dbReference type="PANTHER" id="PTHR36847">
    <property type="entry name" value="AMIDOLIGASE ENZYME"/>
    <property type="match status" value="1"/>
</dbReference>
<comment type="caution">
    <text evidence="1">The sequence shown here is derived from an EMBL/GenBank/DDBJ whole genome shotgun (WGS) entry which is preliminary data.</text>
</comment>
<organism evidence="1 2">
    <name type="scientific">Fusarium acutatum</name>
    <dbReference type="NCBI Taxonomy" id="78861"/>
    <lineage>
        <taxon>Eukaryota</taxon>
        <taxon>Fungi</taxon>
        <taxon>Dikarya</taxon>
        <taxon>Ascomycota</taxon>
        <taxon>Pezizomycotina</taxon>
        <taxon>Sordariomycetes</taxon>
        <taxon>Hypocreomycetidae</taxon>
        <taxon>Hypocreales</taxon>
        <taxon>Nectriaceae</taxon>
        <taxon>Fusarium</taxon>
        <taxon>Fusarium fujikuroi species complex</taxon>
    </lineage>
</organism>
<keyword evidence="2" id="KW-1185">Reference proteome</keyword>
<dbReference type="Proteomes" id="UP000536711">
    <property type="component" value="Unassembled WGS sequence"/>
</dbReference>
<accession>A0A8H4NKA2</accession>
<protein>
    <recommendedName>
        <fullName evidence="3">Amidoligase enzyme</fullName>
    </recommendedName>
</protein>
<name>A0A8H4NKA2_9HYPO</name>
<proteinExistence type="predicted"/>
<reference evidence="1 2" key="1">
    <citation type="submission" date="2020-01" db="EMBL/GenBank/DDBJ databases">
        <title>Identification and distribution of gene clusters putatively required for synthesis of sphingolipid metabolism inhibitors in phylogenetically diverse species of the filamentous fungus Fusarium.</title>
        <authorList>
            <person name="Kim H.-S."/>
            <person name="Busman M."/>
            <person name="Brown D.W."/>
            <person name="Divon H."/>
            <person name="Uhlig S."/>
            <person name="Proctor R.H."/>
        </authorList>
    </citation>
    <scope>NUCLEOTIDE SEQUENCE [LARGE SCALE GENOMIC DNA]</scope>
    <source>
        <strain evidence="1 2">NRRL 13308</strain>
    </source>
</reference>
<gene>
    <name evidence="1" type="ORF">FACUT_5150</name>
</gene>
<sequence>MPLSVGLEIEGVALKPVNSALEFPPESEKQLFIIVESLRRAGLSSRVYLPSSTRGAGPDYSIWNVTMDVTVSELTSGSEFENSKFLRRFGFEIVTPIFRNIHDDAWMAQLHAGLDAVEKAVYWKANRSTGLHVHVGREGDTTKYSLVEVQKIAMFYCRFEATIDEFHPAHRTEENEYIMSNRQNPVLKGLNISQVYDRIGASSSIEDVCKLVNHCPGETNYDGYHDSRCFKVNFTSLQKHDTIEFRQHEGTVDGKQMIKWIKFITKFVNFAISAPMNTITSPGESFEHLRHLIVPPNN</sequence>
<evidence type="ECO:0000313" key="1">
    <source>
        <dbReference type="EMBL" id="KAF4438285.1"/>
    </source>
</evidence>
<evidence type="ECO:0000313" key="2">
    <source>
        <dbReference type="Proteomes" id="UP000536711"/>
    </source>
</evidence>
<dbReference type="EMBL" id="JAADJF010000117">
    <property type="protein sequence ID" value="KAF4438285.1"/>
    <property type="molecule type" value="Genomic_DNA"/>
</dbReference>
<dbReference type="PANTHER" id="PTHR36847:SF1">
    <property type="entry name" value="AMIDOLIGASE ENZYME"/>
    <property type="match status" value="1"/>
</dbReference>
<dbReference type="Pfam" id="PF12224">
    <property type="entry name" value="Amidoligase_2"/>
    <property type="match status" value="1"/>
</dbReference>
<dbReference type="AlphaFoldDB" id="A0A8H4NKA2"/>
<evidence type="ECO:0008006" key="3">
    <source>
        <dbReference type="Google" id="ProtNLM"/>
    </source>
</evidence>